<evidence type="ECO:0000313" key="3">
    <source>
        <dbReference type="Proteomes" id="UP000604083"/>
    </source>
</evidence>
<dbReference type="EMBL" id="JAENIO010000044">
    <property type="protein sequence ID" value="MBK1835224.1"/>
    <property type="molecule type" value="Genomic_DNA"/>
</dbReference>
<name>A0A934RUG5_9BACT</name>
<gene>
    <name evidence="2" type="ORF">JIN78_14230</name>
</gene>
<feature type="compositionally biased region" description="Acidic residues" evidence="1">
    <location>
        <begin position="192"/>
        <end position="205"/>
    </location>
</feature>
<evidence type="ECO:0000256" key="1">
    <source>
        <dbReference type="SAM" id="MobiDB-lite"/>
    </source>
</evidence>
<comment type="caution">
    <text evidence="2">The sequence shown here is derived from an EMBL/GenBank/DDBJ whole genome shotgun (WGS) entry which is preliminary data.</text>
</comment>
<protein>
    <recommendedName>
        <fullName evidence="4">Zinc-regulated TonB-dependent outer membrane receptor</fullName>
    </recommendedName>
</protein>
<dbReference type="SUPFAM" id="SSF56935">
    <property type="entry name" value="Porins"/>
    <property type="match status" value="1"/>
</dbReference>
<evidence type="ECO:0000313" key="2">
    <source>
        <dbReference type="EMBL" id="MBK1835224.1"/>
    </source>
</evidence>
<evidence type="ECO:0008006" key="4">
    <source>
        <dbReference type="Google" id="ProtNLM"/>
    </source>
</evidence>
<organism evidence="2 3">
    <name type="scientific">Roseibacillus ishigakijimensis</name>
    <dbReference type="NCBI Taxonomy" id="454146"/>
    <lineage>
        <taxon>Bacteria</taxon>
        <taxon>Pseudomonadati</taxon>
        <taxon>Verrucomicrobiota</taxon>
        <taxon>Verrucomicrobiia</taxon>
        <taxon>Verrucomicrobiales</taxon>
        <taxon>Verrucomicrobiaceae</taxon>
        <taxon>Roseibacillus</taxon>
    </lineage>
</organism>
<feature type="compositionally biased region" description="Basic and acidic residues" evidence="1">
    <location>
        <begin position="206"/>
        <end position="217"/>
    </location>
</feature>
<keyword evidence="3" id="KW-1185">Reference proteome</keyword>
<feature type="region of interest" description="Disordered" evidence="1">
    <location>
        <begin position="181"/>
        <end position="217"/>
    </location>
</feature>
<accession>A0A934RUG5</accession>
<sequence length="406" mass="46203">MIFRTATALSMVVMGSAQADWELYDREDWLSFAAHLRVVGAAGGGDFEELAAHAHDPNRDLSLQGIEFATSMRLNDHVHGFTTFNVFRSLDDDLDVDWEEGFLKFADLPGGFEVRGGRYLNRFGGQNSTHLHGWDFVDANLVTAAFLGDHGLATEGAEVSWIWEGPVTSAFSFSFGNALGHSHGHDEHEEHEHEEEEHEEAEHEEEEHHHEHGHGAGEEAFFDDNLFTGRWLVRWDYNDFHRHEFGLNGGWGENGYGRDTQLYSGDYYYTYRENGLEPGGRFLRLGAELYFRDVEWAHEEDGHAERGDADHWGVVASATYGFAENWEAGLRYDYIEGVESGPEPEETIFAVEERHRYSAALTRRFQLAEDFSALARLQVNFDDLPDEDEQSVYLQLGFDWGGPEVR</sequence>
<proteinExistence type="predicted"/>
<dbReference type="Proteomes" id="UP000604083">
    <property type="component" value="Unassembled WGS sequence"/>
</dbReference>
<dbReference type="RefSeq" id="WP_200392659.1">
    <property type="nucleotide sequence ID" value="NZ_JAENIO010000044.1"/>
</dbReference>
<dbReference type="AlphaFoldDB" id="A0A934RUG5"/>
<reference evidence="2" key="1">
    <citation type="submission" date="2021-01" db="EMBL/GenBank/DDBJ databases">
        <title>Modified the classification status of verrucomicrobia.</title>
        <authorList>
            <person name="Feng X."/>
        </authorList>
    </citation>
    <scope>NUCLEOTIDE SEQUENCE</scope>
    <source>
        <strain evidence="2">KCTC 12986</strain>
    </source>
</reference>